<protein>
    <recommendedName>
        <fullName evidence="1">AB hydrolase-1 domain-containing protein</fullName>
    </recommendedName>
</protein>
<dbReference type="Pfam" id="PF12697">
    <property type="entry name" value="Abhydrolase_6"/>
    <property type="match status" value="1"/>
</dbReference>
<evidence type="ECO:0000259" key="1">
    <source>
        <dbReference type="Pfam" id="PF12697"/>
    </source>
</evidence>
<dbReference type="PANTHER" id="PTHR37017">
    <property type="entry name" value="AB HYDROLASE-1 DOMAIN-CONTAINING PROTEIN-RELATED"/>
    <property type="match status" value="1"/>
</dbReference>
<gene>
    <name evidence="2" type="ORF">LAWI1_G000115</name>
</gene>
<accession>A0A559MNJ2</accession>
<dbReference type="EMBL" id="QGML01000004">
    <property type="protein sequence ID" value="TVY94516.1"/>
    <property type="molecule type" value="Genomic_DNA"/>
</dbReference>
<dbReference type="InterPro" id="IPR029058">
    <property type="entry name" value="AB_hydrolase_fold"/>
</dbReference>
<comment type="caution">
    <text evidence="2">The sequence shown here is derived from an EMBL/GenBank/DDBJ whole genome shotgun (WGS) entry which is preliminary data.</text>
</comment>
<dbReference type="SUPFAM" id="SSF53474">
    <property type="entry name" value="alpha/beta-Hydrolases"/>
    <property type="match status" value="1"/>
</dbReference>
<evidence type="ECO:0000313" key="3">
    <source>
        <dbReference type="Proteomes" id="UP000315522"/>
    </source>
</evidence>
<feature type="domain" description="AB hydrolase-1" evidence="1">
    <location>
        <begin position="8"/>
        <end position="250"/>
    </location>
</feature>
<sequence length="257" mass="27859">MSALKPTLVIIHGGWHVPESYEKLIVALEAGGYEVHCPRLPSTNQSRPPNADLYTDSELVRSYVSSLVRAGRTVVAIMHSYGGQVGSNALVGLGLENRVAQGLPGGVSHLVYLAAFAVPEGTSMRDKVKEFNHMGLVPLAFNFAEDGTCLNNDPKTLLIGPSTVDEEEVERYLSTLVRWNGNGLHLPIKHAAWREIPVAYIHATADMTMPLDYQKSFVKGMEKNGRPVQTFELATGHCPNLTATEGVVDAINSIVKG</sequence>
<dbReference type="PANTHER" id="PTHR37017:SF10">
    <property type="entry name" value="AB HYDROLASE-1 DOMAIN-CONTAINING PROTEIN"/>
    <property type="match status" value="1"/>
</dbReference>
<name>A0A559MNJ2_9HELO</name>
<dbReference type="Proteomes" id="UP000315522">
    <property type="component" value="Unassembled WGS sequence"/>
</dbReference>
<reference evidence="2 3" key="1">
    <citation type="submission" date="2018-05" db="EMBL/GenBank/DDBJ databases">
        <title>Genome sequencing and assembly of the regulated plant pathogen Lachnellula willkommii and related sister species for the development of diagnostic species identification markers.</title>
        <authorList>
            <person name="Giroux E."/>
            <person name="Bilodeau G."/>
        </authorList>
    </citation>
    <scope>NUCLEOTIDE SEQUENCE [LARGE SCALE GENOMIC DNA]</scope>
    <source>
        <strain evidence="2 3">CBS 172.35</strain>
    </source>
</reference>
<dbReference type="Gene3D" id="3.40.50.1820">
    <property type="entry name" value="alpha/beta hydrolase"/>
    <property type="match status" value="1"/>
</dbReference>
<proteinExistence type="predicted"/>
<dbReference type="AlphaFoldDB" id="A0A559MNJ2"/>
<dbReference type="InterPro" id="IPR052897">
    <property type="entry name" value="Sec-Metab_Biosynth_Hydrolase"/>
</dbReference>
<keyword evidence="3" id="KW-1185">Reference proteome</keyword>
<dbReference type="InterPro" id="IPR000073">
    <property type="entry name" value="AB_hydrolase_1"/>
</dbReference>
<organism evidence="2 3">
    <name type="scientific">Lachnellula willkommii</name>
    <dbReference type="NCBI Taxonomy" id="215461"/>
    <lineage>
        <taxon>Eukaryota</taxon>
        <taxon>Fungi</taxon>
        <taxon>Dikarya</taxon>
        <taxon>Ascomycota</taxon>
        <taxon>Pezizomycotina</taxon>
        <taxon>Leotiomycetes</taxon>
        <taxon>Helotiales</taxon>
        <taxon>Lachnaceae</taxon>
        <taxon>Lachnellula</taxon>
    </lineage>
</organism>
<evidence type="ECO:0000313" key="2">
    <source>
        <dbReference type="EMBL" id="TVY94516.1"/>
    </source>
</evidence>